<keyword evidence="2" id="KW-1185">Reference proteome</keyword>
<dbReference type="Proteomes" id="UP001286456">
    <property type="component" value="Unassembled WGS sequence"/>
</dbReference>
<dbReference type="AlphaFoldDB" id="A0AAE0I7I0"/>
<sequence length="730" mass="81399">MTSQRNDPSDPSLSGIRRQVPGLDYAMSPGVSAAHIVASPGLAQRASILPPLTARMAEHGVTVLHVVPTEMESYSVTHYMKTACGLGFDPKDPEGFVILSYQSLYLEMVGGNKSIQKLLSGSTLFVLEDPAVDRDFWADICIGHLLEWIADEATNTKHAYLGLLTLSNNEPKDWWSRTVRETLDVALKVVNAKGVSSFTETQHVPPTNKTDDGEQVTQIVANVLTGPADRPPVILCVMDQYEYRYLQCRISKQFKVSPKEYIRMPWASSNPTPPEIMGAIEAIRVLALDAFGSSAGQSSAPIIAGLDPRFSLIDPICATHVIVAGDHARPIFDEKFGGTVSAPYVQRIKHEMTQAEGFVHPACQDRKVEIHYVEGGSTTVQRDVRDALDKSMLEWLMAKAYRFPGKKMNFYLSEPVTKERGIEFSKLKLTILQCLESGPGVDEYFLTQWGMDVHNIMAICDDFRAALFLAPCLDPGMSIRVKHTIVGLATVYLTCLRHNMVLRKEDERSIPPFAFDSTWMVEQLKNPIASQAYRGGLWFILAIVWGVSSILDECNAISPDGFMWLFGNLRLNLHSMDVFGHLFVKLGRYFGVDQQFTLSNLTDGEVLEVETHLVRAFFFDLLVCQGVVNEHDASGYAFNWAALEDATPSSDTFFIHTERFAREQGGNFHAIPCRIHMSYDDDGHEAYVGEFLTGVSGIAVANVLEELAVEEWEGRRLDQLTEKPRMDQKD</sequence>
<evidence type="ECO:0000313" key="2">
    <source>
        <dbReference type="Proteomes" id="UP001286456"/>
    </source>
</evidence>
<proteinExistence type="predicted"/>
<accession>A0AAE0I7I0</accession>
<protein>
    <submittedName>
        <fullName evidence="1">Uncharacterized protein</fullName>
    </submittedName>
</protein>
<name>A0AAE0I7I0_9PEZI</name>
<reference evidence="1" key="2">
    <citation type="submission" date="2023-06" db="EMBL/GenBank/DDBJ databases">
        <authorList>
            <consortium name="Lawrence Berkeley National Laboratory"/>
            <person name="Haridas S."/>
            <person name="Hensen N."/>
            <person name="Bonometti L."/>
            <person name="Westerberg I."/>
            <person name="Brannstrom I.O."/>
            <person name="Guillou S."/>
            <person name="Cros-Aarteil S."/>
            <person name="Calhoun S."/>
            <person name="Kuo A."/>
            <person name="Mondo S."/>
            <person name="Pangilinan J."/>
            <person name="Riley R."/>
            <person name="Labutti K."/>
            <person name="Andreopoulos B."/>
            <person name="Lipzen A."/>
            <person name="Chen C."/>
            <person name="Yanf M."/>
            <person name="Daum C."/>
            <person name="Ng V."/>
            <person name="Clum A."/>
            <person name="Steindorff A."/>
            <person name="Ohm R."/>
            <person name="Martin F."/>
            <person name="Silar P."/>
            <person name="Natvig D."/>
            <person name="Lalanne C."/>
            <person name="Gautier V."/>
            <person name="Ament-Velasquez S.L."/>
            <person name="Kruys A."/>
            <person name="Hutchinson M.I."/>
            <person name="Powell A.J."/>
            <person name="Barry K."/>
            <person name="Miller A.N."/>
            <person name="Grigoriev I.V."/>
            <person name="Debuchy R."/>
            <person name="Gladieux P."/>
            <person name="Thoren M.H."/>
            <person name="Johannesson H."/>
        </authorList>
    </citation>
    <scope>NUCLEOTIDE SEQUENCE</scope>
    <source>
        <strain evidence="1">SMH4131-1</strain>
    </source>
</reference>
<organism evidence="1 2">
    <name type="scientific">Cercophora scortea</name>
    <dbReference type="NCBI Taxonomy" id="314031"/>
    <lineage>
        <taxon>Eukaryota</taxon>
        <taxon>Fungi</taxon>
        <taxon>Dikarya</taxon>
        <taxon>Ascomycota</taxon>
        <taxon>Pezizomycotina</taxon>
        <taxon>Sordariomycetes</taxon>
        <taxon>Sordariomycetidae</taxon>
        <taxon>Sordariales</taxon>
        <taxon>Lasiosphaeriaceae</taxon>
        <taxon>Cercophora</taxon>
    </lineage>
</organism>
<comment type="caution">
    <text evidence="1">The sequence shown here is derived from an EMBL/GenBank/DDBJ whole genome shotgun (WGS) entry which is preliminary data.</text>
</comment>
<evidence type="ECO:0000313" key="1">
    <source>
        <dbReference type="EMBL" id="KAK3319942.1"/>
    </source>
</evidence>
<reference evidence="1" key="1">
    <citation type="journal article" date="2023" name="Mol. Phylogenet. Evol.">
        <title>Genome-scale phylogeny and comparative genomics of the fungal order Sordariales.</title>
        <authorList>
            <person name="Hensen N."/>
            <person name="Bonometti L."/>
            <person name="Westerberg I."/>
            <person name="Brannstrom I.O."/>
            <person name="Guillou S."/>
            <person name="Cros-Aarteil S."/>
            <person name="Calhoun S."/>
            <person name="Haridas S."/>
            <person name="Kuo A."/>
            <person name="Mondo S."/>
            <person name="Pangilinan J."/>
            <person name="Riley R."/>
            <person name="LaButti K."/>
            <person name="Andreopoulos B."/>
            <person name="Lipzen A."/>
            <person name="Chen C."/>
            <person name="Yan M."/>
            <person name="Daum C."/>
            <person name="Ng V."/>
            <person name="Clum A."/>
            <person name="Steindorff A."/>
            <person name="Ohm R.A."/>
            <person name="Martin F."/>
            <person name="Silar P."/>
            <person name="Natvig D.O."/>
            <person name="Lalanne C."/>
            <person name="Gautier V."/>
            <person name="Ament-Velasquez S.L."/>
            <person name="Kruys A."/>
            <person name="Hutchinson M.I."/>
            <person name="Powell A.J."/>
            <person name="Barry K."/>
            <person name="Miller A.N."/>
            <person name="Grigoriev I.V."/>
            <person name="Debuchy R."/>
            <person name="Gladieux P."/>
            <person name="Hiltunen Thoren M."/>
            <person name="Johannesson H."/>
        </authorList>
    </citation>
    <scope>NUCLEOTIDE SEQUENCE</scope>
    <source>
        <strain evidence="1">SMH4131-1</strain>
    </source>
</reference>
<dbReference type="EMBL" id="JAUEPO010000006">
    <property type="protein sequence ID" value="KAK3319942.1"/>
    <property type="molecule type" value="Genomic_DNA"/>
</dbReference>
<gene>
    <name evidence="1" type="ORF">B0T19DRAFT_467856</name>
</gene>